<dbReference type="InterPro" id="IPR005537">
    <property type="entry name" value="RAMP_III_fam"/>
</dbReference>
<organism evidence="3 4">
    <name type="scientific">Deinococcus piscis</name>
    <dbReference type="NCBI Taxonomy" id="394230"/>
    <lineage>
        <taxon>Bacteria</taxon>
        <taxon>Thermotogati</taxon>
        <taxon>Deinococcota</taxon>
        <taxon>Deinococci</taxon>
        <taxon>Deinococcales</taxon>
        <taxon>Deinococcaceae</taxon>
        <taxon>Deinococcus</taxon>
    </lineage>
</organism>
<protein>
    <submittedName>
        <fullName evidence="3">Type III-B CRISPR module RAMP protein Cmr4</fullName>
    </submittedName>
</protein>
<dbReference type="PANTHER" id="PTHR36700">
    <property type="entry name" value="CRISPR SYSTEM CMR SUBUNIT CMR4"/>
    <property type="match status" value="1"/>
</dbReference>
<evidence type="ECO:0000313" key="4">
    <source>
        <dbReference type="Proteomes" id="UP000632154"/>
    </source>
</evidence>
<dbReference type="Pfam" id="PF03787">
    <property type="entry name" value="RAMPs"/>
    <property type="match status" value="1"/>
</dbReference>
<dbReference type="Proteomes" id="UP000632154">
    <property type="component" value="Unassembled WGS sequence"/>
</dbReference>
<evidence type="ECO:0000313" key="3">
    <source>
        <dbReference type="EMBL" id="GHG09757.1"/>
    </source>
</evidence>
<dbReference type="EMBL" id="BNAL01000037">
    <property type="protein sequence ID" value="GHG09757.1"/>
    <property type="molecule type" value="Genomic_DNA"/>
</dbReference>
<sequence length="256" mass="27360">MLLWHALTPVHSGTGQGGTGIIDLPIAREAATGFPMLPASSIKGVLRNGDYSDAANEKFGSLDAAGRLTFTDARLLALPIRSYKGTFAYVTCPLVIRRLVRDMQALKLGLDLTEFPHVVEETEVHLAADALVHSGKVLFEDIDLKEVQCPATKQLAQTLSAWAGIEELQSRLAVVSDDVFSYFAQTATEVSAHIRLEAEAKTVASGALWYEETLPAESLLSSFVIGGAWPADTKVLQVGGKGTVGRGLLQVSEVGK</sequence>
<dbReference type="InterPro" id="IPR013410">
    <property type="entry name" value="CRISPR-assoc_RAMP_Cmr4"/>
</dbReference>
<accession>A0ABQ3K9S0</accession>
<evidence type="ECO:0000259" key="2">
    <source>
        <dbReference type="Pfam" id="PF03787"/>
    </source>
</evidence>
<comment type="caution">
    <text evidence="3">The sequence shown here is derived from an EMBL/GenBank/DDBJ whole genome shotgun (WGS) entry which is preliminary data.</text>
</comment>
<proteinExistence type="predicted"/>
<dbReference type="NCBIfam" id="TIGR02580">
    <property type="entry name" value="cas_RAMP_Cmr4"/>
    <property type="match status" value="1"/>
</dbReference>
<feature type="domain" description="CRISPR type III-associated protein" evidence="2">
    <location>
        <begin position="6"/>
        <end position="249"/>
    </location>
</feature>
<name>A0ABQ3K9S0_9DEIO</name>
<evidence type="ECO:0000256" key="1">
    <source>
        <dbReference type="ARBA" id="ARBA00023118"/>
    </source>
</evidence>
<keyword evidence="4" id="KW-1185">Reference proteome</keyword>
<reference evidence="4" key="1">
    <citation type="journal article" date="2019" name="Int. J. Syst. Evol. Microbiol.">
        <title>The Global Catalogue of Microorganisms (GCM) 10K type strain sequencing project: providing services to taxonomists for standard genome sequencing and annotation.</title>
        <authorList>
            <consortium name="The Broad Institute Genomics Platform"/>
            <consortium name="The Broad Institute Genome Sequencing Center for Infectious Disease"/>
            <person name="Wu L."/>
            <person name="Ma J."/>
        </authorList>
    </citation>
    <scope>NUCLEOTIDE SEQUENCE [LARGE SCALE GENOMIC DNA]</scope>
    <source>
        <strain evidence="4">CGMCC 1.18439</strain>
    </source>
</reference>
<gene>
    <name evidence="3" type="ORF">GCM10017783_22830</name>
</gene>
<keyword evidence="1" id="KW-0051">Antiviral defense</keyword>
<dbReference type="PANTHER" id="PTHR36700:SF1">
    <property type="entry name" value="CRISPR SYSTEM CMR SUBUNIT CMR4"/>
    <property type="match status" value="1"/>
</dbReference>